<comment type="caution">
    <text evidence="3">The sequence shown here is derived from an EMBL/GenBank/DDBJ whole genome shotgun (WGS) entry which is preliminary data.</text>
</comment>
<dbReference type="PANTHER" id="PTHR46797">
    <property type="entry name" value="HTH-TYPE TRANSCRIPTIONAL REGULATOR"/>
    <property type="match status" value="1"/>
</dbReference>
<name>A0AAX2TL37_NEIGO</name>
<gene>
    <name evidence="3" type="ORF">E8M63_14805</name>
</gene>
<protein>
    <submittedName>
        <fullName evidence="3">Helix-turn-helix transcriptional regulator</fullName>
    </submittedName>
</protein>
<evidence type="ECO:0000313" key="4">
    <source>
        <dbReference type="Proteomes" id="UP000307092"/>
    </source>
</evidence>
<reference evidence="3 4" key="1">
    <citation type="submission" date="2019-04" db="EMBL/GenBank/DDBJ databases">
        <title>The CDC panel for molecular diagnostics of ciprofloxacin resistance and its use for research and clinical development.</title>
        <authorList>
            <person name="Liu H."/>
            <person name="Tang K."/>
            <person name="Pham C."/>
            <person name="Schmerer M."/>
        </authorList>
    </citation>
    <scope>NUCLEOTIDE SEQUENCE [LARGE SCALE GENOMIC DNA]</scope>
    <source>
        <strain evidence="3 4">LRRBGS_0742</strain>
    </source>
</reference>
<dbReference type="PANTHER" id="PTHR46797:SF20">
    <property type="entry name" value="BLR4304 PROTEIN"/>
    <property type="match status" value="1"/>
</dbReference>
<dbReference type="CDD" id="cd00093">
    <property type="entry name" value="HTH_XRE"/>
    <property type="match status" value="1"/>
</dbReference>
<feature type="non-terminal residue" evidence="3">
    <location>
        <position position="76"/>
    </location>
</feature>
<dbReference type="PROSITE" id="PS50943">
    <property type="entry name" value="HTH_CROC1"/>
    <property type="match status" value="1"/>
</dbReference>
<dbReference type="SUPFAM" id="SSF47413">
    <property type="entry name" value="lambda repressor-like DNA-binding domains"/>
    <property type="match status" value="1"/>
</dbReference>
<dbReference type="Pfam" id="PF01381">
    <property type="entry name" value="HTH_3"/>
    <property type="match status" value="1"/>
</dbReference>
<dbReference type="GO" id="GO:0003700">
    <property type="term" value="F:DNA-binding transcription factor activity"/>
    <property type="evidence" value="ECO:0007669"/>
    <property type="project" value="TreeGrafter"/>
</dbReference>
<dbReference type="GO" id="GO:0005829">
    <property type="term" value="C:cytosol"/>
    <property type="evidence" value="ECO:0007669"/>
    <property type="project" value="TreeGrafter"/>
</dbReference>
<evidence type="ECO:0000259" key="2">
    <source>
        <dbReference type="PROSITE" id="PS50943"/>
    </source>
</evidence>
<dbReference type="InterPro" id="IPR010982">
    <property type="entry name" value="Lambda_DNA-bd_dom_sf"/>
</dbReference>
<dbReference type="Gene3D" id="1.10.260.40">
    <property type="entry name" value="lambda repressor-like DNA-binding domains"/>
    <property type="match status" value="1"/>
</dbReference>
<dbReference type="AlphaFoldDB" id="A0AAX2TL37"/>
<dbReference type="SMART" id="SM00530">
    <property type="entry name" value="HTH_XRE"/>
    <property type="match status" value="1"/>
</dbReference>
<dbReference type="InterPro" id="IPR001387">
    <property type="entry name" value="Cro/C1-type_HTH"/>
</dbReference>
<feature type="domain" description="HTH cro/C1-type" evidence="2">
    <location>
        <begin position="22"/>
        <end position="76"/>
    </location>
</feature>
<evidence type="ECO:0000256" key="1">
    <source>
        <dbReference type="ARBA" id="ARBA00023125"/>
    </source>
</evidence>
<sequence>MTDTAVSESASESPHSQLGHCLKAARQARGLTLKQVAEKTGMALSTLSKVENGLMSLTYDKLLQLTSGLQMDIAEL</sequence>
<organism evidence="3 4">
    <name type="scientific">Neisseria gonorrhoeae</name>
    <dbReference type="NCBI Taxonomy" id="485"/>
    <lineage>
        <taxon>Bacteria</taxon>
        <taxon>Pseudomonadati</taxon>
        <taxon>Pseudomonadota</taxon>
        <taxon>Betaproteobacteria</taxon>
        <taxon>Neisseriales</taxon>
        <taxon>Neisseriaceae</taxon>
        <taxon>Neisseria</taxon>
    </lineage>
</organism>
<dbReference type="RefSeq" id="WP_146710839.1">
    <property type="nucleotide sequence ID" value="NZ_SUQX01000439.1"/>
</dbReference>
<keyword evidence="1" id="KW-0238">DNA-binding</keyword>
<dbReference type="InterPro" id="IPR050807">
    <property type="entry name" value="TransReg_Diox_bact_type"/>
</dbReference>
<dbReference type="EMBL" id="SUQX01000439">
    <property type="protein sequence ID" value="TJX00119.1"/>
    <property type="molecule type" value="Genomic_DNA"/>
</dbReference>
<proteinExistence type="predicted"/>
<evidence type="ECO:0000313" key="3">
    <source>
        <dbReference type="EMBL" id="TJX00119.1"/>
    </source>
</evidence>
<dbReference type="Proteomes" id="UP000307092">
    <property type="component" value="Unassembled WGS sequence"/>
</dbReference>
<accession>A0AAX2TL37</accession>
<dbReference type="GO" id="GO:0003677">
    <property type="term" value="F:DNA binding"/>
    <property type="evidence" value="ECO:0007669"/>
    <property type="project" value="UniProtKB-KW"/>
</dbReference>